<sequence length="311" mass="33624">MGKDFRFGVVISDSPSWEQLKARAITAESLGYSTLVMPDHLRKQFPPLVALAAIAAVTSRITLGTMVLASGIRDPVMTAREAAMVQLISQGRFELGLGAGWLQGDFHATGTDFPAGRSALIDRFAETLEVITRLFDGETLDVHGRFHQLSGAYLWPPVPVKPPIVIGGGSSRVLALAARYGDAASIMPRLRSGLPGGHLTEDASLASFQRKSDRLAELAGARWPSMNISTTVFFVHLGPGKASYLDWVATKLPLPREQIGQSPLVLAGELDEVCEAILARRQLLGLNYFLVKDEVMHTFAPVIARLAEAKI</sequence>
<feature type="domain" description="Luciferase-like" evidence="2">
    <location>
        <begin position="14"/>
        <end position="183"/>
    </location>
</feature>
<dbReference type="Pfam" id="PF00296">
    <property type="entry name" value="Bac_luciferase"/>
    <property type="match status" value="1"/>
</dbReference>
<evidence type="ECO:0000256" key="1">
    <source>
        <dbReference type="ARBA" id="ARBA00023002"/>
    </source>
</evidence>
<dbReference type="InterPro" id="IPR019923">
    <property type="entry name" value="Lucif-like_OxRdtase_MSMEG_2516"/>
</dbReference>
<keyword evidence="1" id="KW-0560">Oxidoreductase</keyword>
<evidence type="ECO:0000313" key="3">
    <source>
        <dbReference type="EMBL" id="MDP9850445.1"/>
    </source>
</evidence>
<keyword evidence="4" id="KW-1185">Reference proteome</keyword>
<name>A0ABT9QVI3_9ACTN</name>
<reference evidence="3 4" key="1">
    <citation type="submission" date="2023-07" db="EMBL/GenBank/DDBJ databases">
        <title>Sequencing the genomes of 1000 actinobacteria strains.</title>
        <authorList>
            <person name="Klenk H.-P."/>
        </authorList>
    </citation>
    <scope>NUCLEOTIDE SEQUENCE [LARGE SCALE GENOMIC DNA]</scope>
    <source>
        <strain evidence="3 4">DSM 46740</strain>
    </source>
</reference>
<dbReference type="InterPro" id="IPR050564">
    <property type="entry name" value="F420-G6PD/mer"/>
</dbReference>
<dbReference type="EMBL" id="JAUSQU010000003">
    <property type="protein sequence ID" value="MDP9850445.1"/>
    <property type="molecule type" value="Genomic_DNA"/>
</dbReference>
<dbReference type="PANTHER" id="PTHR43244">
    <property type="match status" value="1"/>
</dbReference>
<evidence type="ECO:0000259" key="2">
    <source>
        <dbReference type="Pfam" id="PF00296"/>
    </source>
</evidence>
<accession>A0ABT9QVI3</accession>
<dbReference type="InterPro" id="IPR011251">
    <property type="entry name" value="Luciferase-like_dom"/>
</dbReference>
<proteinExistence type="predicted"/>
<protein>
    <submittedName>
        <fullName evidence="3">F420-dependent oxidoreductase</fullName>
    </submittedName>
</protein>
<dbReference type="PANTHER" id="PTHR43244:SF1">
    <property type="entry name" value="5,10-METHYLENETETRAHYDROMETHANOPTERIN REDUCTASE"/>
    <property type="match status" value="1"/>
</dbReference>
<organism evidence="3 4">
    <name type="scientific">Streptosporangium lutulentum</name>
    <dbReference type="NCBI Taxonomy" id="1461250"/>
    <lineage>
        <taxon>Bacteria</taxon>
        <taxon>Bacillati</taxon>
        <taxon>Actinomycetota</taxon>
        <taxon>Actinomycetes</taxon>
        <taxon>Streptosporangiales</taxon>
        <taxon>Streptosporangiaceae</taxon>
        <taxon>Streptosporangium</taxon>
    </lineage>
</organism>
<dbReference type="Proteomes" id="UP001225356">
    <property type="component" value="Unassembled WGS sequence"/>
</dbReference>
<gene>
    <name evidence="3" type="ORF">J2853_009741</name>
</gene>
<dbReference type="Gene3D" id="3.20.20.30">
    <property type="entry name" value="Luciferase-like domain"/>
    <property type="match status" value="1"/>
</dbReference>
<dbReference type="InterPro" id="IPR036661">
    <property type="entry name" value="Luciferase-like_sf"/>
</dbReference>
<comment type="caution">
    <text evidence="3">The sequence shown here is derived from an EMBL/GenBank/DDBJ whole genome shotgun (WGS) entry which is preliminary data.</text>
</comment>
<evidence type="ECO:0000313" key="4">
    <source>
        <dbReference type="Proteomes" id="UP001225356"/>
    </source>
</evidence>
<dbReference type="NCBIfam" id="TIGR03621">
    <property type="entry name" value="F420_MSMEG_2516"/>
    <property type="match status" value="1"/>
</dbReference>
<dbReference type="RefSeq" id="WP_307569481.1">
    <property type="nucleotide sequence ID" value="NZ_JAUSQU010000003.1"/>
</dbReference>
<dbReference type="SUPFAM" id="SSF51679">
    <property type="entry name" value="Bacterial luciferase-like"/>
    <property type="match status" value="1"/>
</dbReference>